<keyword evidence="2 6" id="KW-0812">Transmembrane</keyword>
<evidence type="ECO:0000256" key="3">
    <source>
        <dbReference type="ARBA" id="ARBA00022989"/>
    </source>
</evidence>
<evidence type="ECO:0008006" key="9">
    <source>
        <dbReference type="Google" id="ProtNLM"/>
    </source>
</evidence>
<feature type="compositionally biased region" description="Basic and acidic residues" evidence="5">
    <location>
        <begin position="803"/>
        <end position="824"/>
    </location>
</feature>
<feature type="compositionally biased region" description="Basic and acidic residues" evidence="5">
    <location>
        <begin position="846"/>
        <end position="855"/>
    </location>
</feature>
<evidence type="ECO:0000313" key="7">
    <source>
        <dbReference type="EMBL" id="KNC76130.1"/>
    </source>
</evidence>
<dbReference type="PANTHER" id="PTHR23112:SF0">
    <property type="entry name" value="TRANSMEMBRANE PROTEIN 116"/>
    <property type="match status" value="1"/>
</dbReference>
<organism evidence="7 8">
    <name type="scientific">Sphaeroforma arctica JP610</name>
    <dbReference type="NCBI Taxonomy" id="667725"/>
    <lineage>
        <taxon>Eukaryota</taxon>
        <taxon>Ichthyosporea</taxon>
        <taxon>Ichthyophonida</taxon>
        <taxon>Sphaeroforma</taxon>
    </lineage>
</organism>
<evidence type="ECO:0000256" key="2">
    <source>
        <dbReference type="ARBA" id="ARBA00022692"/>
    </source>
</evidence>
<reference evidence="7 8" key="1">
    <citation type="submission" date="2011-02" db="EMBL/GenBank/DDBJ databases">
        <title>The Genome Sequence of Sphaeroforma arctica JP610.</title>
        <authorList>
            <consortium name="The Broad Institute Genome Sequencing Platform"/>
            <person name="Russ C."/>
            <person name="Cuomo C."/>
            <person name="Young S.K."/>
            <person name="Zeng Q."/>
            <person name="Gargeya S."/>
            <person name="Alvarado L."/>
            <person name="Berlin A."/>
            <person name="Chapman S.B."/>
            <person name="Chen Z."/>
            <person name="Freedman E."/>
            <person name="Gellesch M."/>
            <person name="Goldberg J."/>
            <person name="Griggs A."/>
            <person name="Gujja S."/>
            <person name="Heilman E."/>
            <person name="Heiman D."/>
            <person name="Howarth C."/>
            <person name="Mehta T."/>
            <person name="Neiman D."/>
            <person name="Pearson M."/>
            <person name="Roberts A."/>
            <person name="Saif S."/>
            <person name="Shea T."/>
            <person name="Shenoy N."/>
            <person name="Sisk P."/>
            <person name="Stolte C."/>
            <person name="Sykes S."/>
            <person name="White J."/>
            <person name="Yandava C."/>
            <person name="Burger G."/>
            <person name="Gray M.W."/>
            <person name="Holland P.W.H."/>
            <person name="King N."/>
            <person name="Lang F.B.F."/>
            <person name="Roger A.J."/>
            <person name="Ruiz-Trillo I."/>
            <person name="Haas B."/>
            <person name="Nusbaum C."/>
            <person name="Birren B."/>
        </authorList>
    </citation>
    <scope>NUCLEOTIDE SEQUENCE [LARGE SCALE GENOMIC DNA]</scope>
    <source>
        <strain evidence="7 8">JP610</strain>
    </source>
</reference>
<feature type="compositionally biased region" description="Polar residues" evidence="5">
    <location>
        <begin position="878"/>
        <end position="896"/>
    </location>
</feature>
<dbReference type="GO" id="GO:0007189">
    <property type="term" value="P:adenylate cyclase-activating G protein-coupled receptor signaling pathway"/>
    <property type="evidence" value="ECO:0007669"/>
    <property type="project" value="TreeGrafter"/>
</dbReference>
<comment type="subcellular location">
    <subcellularLocation>
        <location evidence="1">Membrane</location>
        <topology evidence="1">Multi-pass membrane protein</topology>
    </subcellularLocation>
</comment>
<feature type="region of interest" description="Disordered" evidence="5">
    <location>
        <begin position="718"/>
        <end position="737"/>
    </location>
</feature>
<feature type="region of interest" description="Disordered" evidence="5">
    <location>
        <begin position="803"/>
        <end position="924"/>
    </location>
</feature>
<keyword evidence="3 6" id="KW-1133">Transmembrane helix</keyword>
<name>A0A0L0FHB2_9EUKA</name>
<feature type="compositionally biased region" description="Basic and acidic residues" evidence="5">
    <location>
        <begin position="520"/>
        <end position="534"/>
    </location>
</feature>
<proteinExistence type="predicted"/>
<feature type="compositionally biased region" description="Polar residues" evidence="5">
    <location>
        <begin position="577"/>
        <end position="588"/>
    </location>
</feature>
<feature type="compositionally biased region" description="Polar residues" evidence="5">
    <location>
        <begin position="598"/>
        <end position="637"/>
    </location>
</feature>
<feature type="transmembrane region" description="Helical" evidence="6">
    <location>
        <begin position="35"/>
        <end position="61"/>
    </location>
</feature>
<evidence type="ECO:0000256" key="4">
    <source>
        <dbReference type="ARBA" id="ARBA00023136"/>
    </source>
</evidence>
<feature type="transmembrane region" description="Helical" evidence="6">
    <location>
        <begin position="119"/>
        <end position="138"/>
    </location>
</feature>
<keyword evidence="4 6" id="KW-0472">Membrane</keyword>
<dbReference type="PANTHER" id="PTHR23112">
    <property type="entry name" value="G PROTEIN-COUPLED RECEPTOR 157-RELATED"/>
    <property type="match status" value="1"/>
</dbReference>
<feature type="compositionally biased region" description="Polar residues" evidence="5">
    <location>
        <begin position="684"/>
        <end position="706"/>
    </location>
</feature>
<dbReference type="RefSeq" id="XP_014150032.1">
    <property type="nucleotide sequence ID" value="XM_014294557.1"/>
</dbReference>
<evidence type="ECO:0000256" key="5">
    <source>
        <dbReference type="SAM" id="MobiDB-lite"/>
    </source>
</evidence>
<feature type="compositionally biased region" description="Acidic residues" evidence="5">
    <location>
        <begin position="914"/>
        <end position="924"/>
    </location>
</feature>
<feature type="region of interest" description="Disordered" evidence="5">
    <location>
        <begin position="229"/>
        <end position="250"/>
    </location>
</feature>
<keyword evidence="8" id="KW-1185">Reference proteome</keyword>
<gene>
    <name evidence="7" type="ORF">SARC_11360</name>
</gene>
<dbReference type="EMBL" id="KQ243243">
    <property type="protein sequence ID" value="KNC76130.1"/>
    <property type="molecule type" value="Genomic_DNA"/>
</dbReference>
<evidence type="ECO:0000256" key="1">
    <source>
        <dbReference type="ARBA" id="ARBA00004141"/>
    </source>
</evidence>
<dbReference type="Proteomes" id="UP000054560">
    <property type="component" value="Unassembled WGS sequence"/>
</dbReference>
<feature type="transmembrane region" description="Helical" evidence="6">
    <location>
        <begin position="73"/>
        <end position="99"/>
    </location>
</feature>
<dbReference type="AlphaFoldDB" id="A0A0L0FHB2"/>
<dbReference type="GO" id="GO:0004930">
    <property type="term" value="F:G protein-coupled receptor activity"/>
    <property type="evidence" value="ECO:0007669"/>
    <property type="project" value="TreeGrafter"/>
</dbReference>
<feature type="region of interest" description="Disordered" evidence="5">
    <location>
        <begin position="519"/>
        <end position="713"/>
    </location>
</feature>
<sequence>MAAWAAALSYHFMMHLAYLRTEKRLRKLMKWLHLIAWGPFAVSIIVALAMGTFGPAGYWCWVVSEAVYMRSFVFAFIWICVGFSLLFTTVMIIRINFIWPTLDRLYAYATGEQSSLLSVLHALFGPLWGFLNLCAHLAPKVYMRKVSFWEGFSYNENQQQRERLAESKNNLFASNTDNLEEQSQQPEGYVYINDDDGNGRFVSIAQLAMAARRRDTRPAISFTKSSVDDLSEHNNHCAPPQLAKLDDGRGPLSPQLSYNDSLGEDGEASVNSIRTIVDKARLKFGLALNADDRRRVSSRKGSSFALENSSGSSRRIRDISAFLGEHRLSDSGDENDPERTNIQLSGETLGSLLNMSIYTERTASISGPGHSANSLCLDVESGPESIQYDTDNAQNGTEMVDLDTMLNNIEVLGNQKRRSVLGVTGRTRSYTPSPMVTPEGGLSPGSNLNSPRISAMVERRSGQIMRNGERPRSASGWLRDAWVKRNNSLEVSDAETRPHTDINRVVSAPFALTKKFMRSLSDDKSDDQAERESPKISPSSGQLKRKGNSEGDVVVAEKKCTKTSSKSGQLKRKGKGESQSESSATPSHAHTHIDTNKESQSIPLSNTKSFPAHNTSTLTFSDTYTGARNTLTSSGESTRIAGRSSPKSSRSDLLRSKISKKLDKGKKPKNNSECEDVESHDNYSHSSGASPEMNTRRQSQTKSKQGCGTPAEVRAQSCGTIALDEDRDDDAAQYRGSARYTHNAVVREYEVLGDKHGGVKHTQSMVKRGDSNGSGSKHKIYGRRRTTSEKKYTHVKYGGDDVKFGGDDGSRGKHSESETTDRMRGVGASGLDRGNSEQHAYLSRRRYTDTNRDLHANTGTESYAPTRTNRRSRTSSRETPNITVSSESRDTVSISSAHAICETTPNTGTHIEEHIEDDTDEHGD</sequence>
<evidence type="ECO:0000256" key="6">
    <source>
        <dbReference type="SAM" id="Phobius"/>
    </source>
</evidence>
<feature type="region of interest" description="Disordered" evidence="5">
    <location>
        <begin position="425"/>
        <end position="450"/>
    </location>
</feature>
<dbReference type="GO" id="GO:0005886">
    <property type="term" value="C:plasma membrane"/>
    <property type="evidence" value="ECO:0007669"/>
    <property type="project" value="TreeGrafter"/>
</dbReference>
<dbReference type="GeneID" id="25911864"/>
<accession>A0A0L0FHB2</accession>
<protein>
    <recommendedName>
        <fullName evidence="9">G-protein coupled receptors family 2 profile 2 domain-containing protein</fullName>
    </recommendedName>
</protein>
<evidence type="ECO:0000313" key="8">
    <source>
        <dbReference type="Proteomes" id="UP000054560"/>
    </source>
</evidence>
<feature type="compositionally biased region" description="Basic residues" evidence="5">
    <location>
        <begin position="657"/>
        <end position="669"/>
    </location>
</feature>
<dbReference type="Gene3D" id="1.20.1070.10">
    <property type="entry name" value="Rhodopsin 7-helix transmembrane proteins"/>
    <property type="match status" value="1"/>
</dbReference>